<dbReference type="Pfam" id="PF05305">
    <property type="entry name" value="DUF732"/>
    <property type="match status" value="1"/>
</dbReference>
<name>A0A7I7Y7V5_9MYCO</name>
<protein>
    <recommendedName>
        <fullName evidence="1">DUF732 domain-containing protein</fullName>
    </recommendedName>
</protein>
<feature type="domain" description="DUF732" evidence="1">
    <location>
        <begin position="35"/>
        <end position="105"/>
    </location>
</feature>
<keyword evidence="3" id="KW-1185">Reference proteome</keyword>
<dbReference type="EMBL" id="AP022613">
    <property type="protein sequence ID" value="BBZ37766.1"/>
    <property type="molecule type" value="Genomic_DNA"/>
</dbReference>
<dbReference type="Proteomes" id="UP000467385">
    <property type="component" value="Chromosome"/>
</dbReference>
<evidence type="ECO:0000313" key="2">
    <source>
        <dbReference type="EMBL" id="BBZ37766.1"/>
    </source>
</evidence>
<accession>A0A7I7Y7V5</accession>
<reference evidence="2 3" key="1">
    <citation type="journal article" date="2019" name="Emerg. Microbes Infect.">
        <title>Comprehensive subspecies identification of 175 nontuberculous mycobacteria species based on 7547 genomic profiles.</title>
        <authorList>
            <person name="Matsumoto Y."/>
            <person name="Kinjo T."/>
            <person name="Motooka D."/>
            <person name="Nabeya D."/>
            <person name="Jung N."/>
            <person name="Uechi K."/>
            <person name="Horii T."/>
            <person name="Iida T."/>
            <person name="Fujita J."/>
            <person name="Nakamura S."/>
        </authorList>
    </citation>
    <scope>NUCLEOTIDE SEQUENCE [LARGE SCALE GENOMIC DNA]</scope>
    <source>
        <strain evidence="2 3">JCM 14738</strain>
    </source>
</reference>
<evidence type="ECO:0000313" key="3">
    <source>
        <dbReference type="Proteomes" id="UP000467385"/>
    </source>
</evidence>
<gene>
    <name evidence="2" type="ORF">MCNS_08290</name>
</gene>
<proteinExistence type="predicted"/>
<sequence length="108" mass="11183">MMARTRIFTGGVIPLIALLGALGTTAPIAYADLAADNTFTAALNSKGIHFASPQAAIIAGHEVCDELGLGRTQVQVATDVTKNSNLDGYHAGYFVGLSVATYCPQRAS</sequence>
<dbReference type="AlphaFoldDB" id="A0A7I7Y7V5"/>
<organism evidence="2 3">
    <name type="scientific">Mycobacterium conspicuum</name>
    <dbReference type="NCBI Taxonomy" id="44010"/>
    <lineage>
        <taxon>Bacteria</taxon>
        <taxon>Bacillati</taxon>
        <taxon>Actinomycetota</taxon>
        <taxon>Actinomycetes</taxon>
        <taxon>Mycobacteriales</taxon>
        <taxon>Mycobacteriaceae</taxon>
        <taxon>Mycobacterium</taxon>
    </lineage>
</organism>
<dbReference type="InterPro" id="IPR007969">
    <property type="entry name" value="DUF732"/>
</dbReference>
<evidence type="ECO:0000259" key="1">
    <source>
        <dbReference type="Pfam" id="PF05305"/>
    </source>
</evidence>